<reference evidence="1" key="2">
    <citation type="journal article" date="2015" name="Fish Shellfish Immunol.">
        <title>Early steps in the European eel (Anguilla anguilla)-Vibrio vulnificus interaction in the gills: Role of the RtxA13 toxin.</title>
        <authorList>
            <person name="Callol A."/>
            <person name="Pajuelo D."/>
            <person name="Ebbesson L."/>
            <person name="Teles M."/>
            <person name="MacKenzie S."/>
            <person name="Amaro C."/>
        </authorList>
    </citation>
    <scope>NUCLEOTIDE SEQUENCE</scope>
</reference>
<organism evidence="1">
    <name type="scientific">Anguilla anguilla</name>
    <name type="common">European freshwater eel</name>
    <name type="synonym">Muraena anguilla</name>
    <dbReference type="NCBI Taxonomy" id="7936"/>
    <lineage>
        <taxon>Eukaryota</taxon>
        <taxon>Metazoa</taxon>
        <taxon>Chordata</taxon>
        <taxon>Craniata</taxon>
        <taxon>Vertebrata</taxon>
        <taxon>Euteleostomi</taxon>
        <taxon>Actinopterygii</taxon>
        <taxon>Neopterygii</taxon>
        <taxon>Teleostei</taxon>
        <taxon>Anguilliformes</taxon>
        <taxon>Anguillidae</taxon>
        <taxon>Anguilla</taxon>
    </lineage>
</organism>
<accession>A0A0E9SNB6</accession>
<evidence type="ECO:0000313" key="1">
    <source>
        <dbReference type="EMBL" id="JAH42796.1"/>
    </source>
</evidence>
<protein>
    <submittedName>
        <fullName evidence="1">Uncharacterized protein</fullName>
    </submittedName>
</protein>
<proteinExistence type="predicted"/>
<dbReference type="EMBL" id="GBXM01065781">
    <property type="protein sequence ID" value="JAH42796.1"/>
    <property type="molecule type" value="Transcribed_RNA"/>
</dbReference>
<sequence length="75" mass="8712">MTRDYTVVTATYCSLGHMGPAHINQSPFVSCLCPLLASHRPHYPQWSGTDMSTEEVLLYKNVYLWCHFHSPRYHK</sequence>
<name>A0A0E9SNB6_ANGAN</name>
<dbReference type="AlphaFoldDB" id="A0A0E9SNB6"/>
<reference evidence="1" key="1">
    <citation type="submission" date="2014-11" db="EMBL/GenBank/DDBJ databases">
        <authorList>
            <person name="Amaro Gonzalez C."/>
        </authorList>
    </citation>
    <scope>NUCLEOTIDE SEQUENCE</scope>
</reference>